<dbReference type="SUPFAM" id="SSF88659">
    <property type="entry name" value="Sigma3 and sigma4 domains of RNA polymerase sigma factors"/>
    <property type="match status" value="1"/>
</dbReference>
<dbReference type="GO" id="GO:0003677">
    <property type="term" value="F:DNA binding"/>
    <property type="evidence" value="ECO:0007669"/>
    <property type="project" value="InterPro"/>
</dbReference>
<proteinExistence type="inferred from homology"/>
<dbReference type="InterPro" id="IPR014284">
    <property type="entry name" value="RNA_pol_sigma-70_dom"/>
</dbReference>
<protein>
    <recommendedName>
        <fullName evidence="9">RNA polymerase sigma factor</fullName>
    </recommendedName>
</protein>
<reference evidence="7 8" key="1">
    <citation type="submission" date="2016-04" db="EMBL/GenBank/DDBJ databases">
        <title>Complete genome sequence of Fictibacillus phosphorivorans G25-29, a strain toxic to nematodes.</title>
        <authorList>
            <person name="Zheng Z."/>
        </authorList>
    </citation>
    <scope>NUCLEOTIDE SEQUENCE [LARGE SCALE GENOMIC DNA]</scope>
    <source>
        <strain evidence="7 8">G25-29</strain>
    </source>
</reference>
<dbReference type="InterPro" id="IPR013249">
    <property type="entry name" value="RNA_pol_sigma70_r4_t2"/>
</dbReference>
<accession>A0A160IK62</accession>
<dbReference type="InterPro" id="IPR039425">
    <property type="entry name" value="RNA_pol_sigma-70-like"/>
</dbReference>
<dbReference type="Gene3D" id="1.10.1740.10">
    <property type="match status" value="1"/>
</dbReference>
<name>A0A160IK62_9BACL</name>
<evidence type="ECO:0000256" key="4">
    <source>
        <dbReference type="ARBA" id="ARBA00023163"/>
    </source>
</evidence>
<evidence type="ECO:0000313" key="8">
    <source>
        <dbReference type="Proteomes" id="UP000076623"/>
    </source>
</evidence>
<dbReference type="PANTHER" id="PTHR43133">
    <property type="entry name" value="RNA POLYMERASE ECF-TYPE SIGMA FACTO"/>
    <property type="match status" value="1"/>
</dbReference>
<dbReference type="InterPro" id="IPR013325">
    <property type="entry name" value="RNA_pol_sigma_r2"/>
</dbReference>
<dbReference type="SUPFAM" id="SSF88946">
    <property type="entry name" value="Sigma2 domain of RNA polymerase sigma factors"/>
    <property type="match status" value="1"/>
</dbReference>
<dbReference type="Gene3D" id="1.10.10.10">
    <property type="entry name" value="Winged helix-like DNA-binding domain superfamily/Winged helix DNA-binding domain"/>
    <property type="match status" value="1"/>
</dbReference>
<evidence type="ECO:0000256" key="3">
    <source>
        <dbReference type="ARBA" id="ARBA00023082"/>
    </source>
</evidence>
<evidence type="ECO:0000256" key="2">
    <source>
        <dbReference type="ARBA" id="ARBA00023015"/>
    </source>
</evidence>
<organism evidence="7 8">
    <name type="scientific">Fictibacillus phosphorivorans</name>
    <dbReference type="NCBI Taxonomy" id="1221500"/>
    <lineage>
        <taxon>Bacteria</taxon>
        <taxon>Bacillati</taxon>
        <taxon>Bacillota</taxon>
        <taxon>Bacilli</taxon>
        <taxon>Bacillales</taxon>
        <taxon>Fictibacillaceae</taxon>
        <taxon>Fictibacillus</taxon>
    </lineage>
</organism>
<comment type="similarity">
    <text evidence="1">Belongs to the sigma-70 factor family. ECF subfamily.</text>
</comment>
<evidence type="ECO:0000313" key="7">
    <source>
        <dbReference type="EMBL" id="ANC76384.1"/>
    </source>
</evidence>
<keyword evidence="2" id="KW-0805">Transcription regulation</keyword>
<keyword evidence="8" id="KW-1185">Reference proteome</keyword>
<gene>
    <name evidence="7" type="ORF">ABE65_006025</name>
</gene>
<evidence type="ECO:0008006" key="9">
    <source>
        <dbReference type="Google" id="ProtNLM"/>
    </source>
</evidence>
<dbReference type="Pfam" id="PF08281">
    <property type="entry name" value="Sigma70_r4_2"/>
    <property type="match status" value="1"/>
</dbReference>
<dbReference type="InterPro" id="IPR007627">
    <property type="entry name" value="RNA_pol_sigma70_r2"/>
</dbReference>
<keyword evidence="3" id="KW-0731">Sigma factor</keyword>
<feature type="domain" description="RNA polymerase sigma factor 70 region 4 type 2" evidence="6">
    <location>
        <begin position="106"/>
        <end position="156"/>
    </location>
</feature>
<dbReference type="PANTHER" id="PTHR43133:SF60">
    <property type="entry name" value="RNA POLYMERASE SIGMA FACTOR SIGV"/>
    <property type="match status" value="1"/>
</dbReference>
<dbReference type="NCBIfam" id="TIGR02937">
    <property type="entry name" value="sigma70-ECF"/>
    <property type="match status" value="1"/>
</dbReference>
<dbReference type="RefSeq" id="WP_066392407.1">
    <property type="nucleotide sequence ID" value="NZ_CP015378.1"/>
</dbReference>
<dbReference type="Proteomes" id="UP000076623">
    <property type="component" value="Chromosome"/>
</dbReference>
<keyword evidence="4" id="KW-0804">Transcription</keyword>
<sequence>MKKEERIIQWFTLYHNDIYNFLIYYLGTKDVEDMVQEAFIKVFQYIDQFEQRADPKTWLISIARNIAIDHMRKTKRQFALVDQLKSIFSEKSKLPHDWVLEDERKKELYKAINELKTSYRDVVILRGILDFTPEETSQILKWKIDKVNLTYYRSVQSLKKKLTSEKWSDYIDAINR</sequence>
<dbReference type="KEGG" id="fpn:ABE65_006025"/>
<dbReference type="GO" id="GO:0006352">
    <property type="term" value="P:DNA-templated transcription initiation"/>
    <property type="evidence" value="ECO:0007669"/>
    <property type="project" value="InterPro"/>
</dbReference>
<dbReference type="AlphaFoldDB" id="A0A160IK62"/>
<dbReference type="Pfam" id="PF04542">
    <property type="entry name" value="Sigma70_r2"/>
    <property type="match status" value="1"/>
</dbReference>
<dbReference type="InterPro" id="IPR013324">
    <property type="entry name" value="RNA_pol_sigma_r3/r4-like"/>
</dbReference>
<feature type="domain" description="RNA polymerase sigma-70 region 2" evidence="5">
    <location>
        <begin position="11"/>
        <end position="76"/>
    </location>
</feature>
<evidence type="ECO:0000259" key="5">
    <source>
        <dbReference type="Pfam" id="PF04542"/>
    </source>
</evidence>
<evidence type="ECO:0000256" key="1">
    <source>
        <dbReference type="ARBA" id="ARBA00010641"/>
    </source>
</evidence>
<dbReference type="InterPro" id="IPR036388">
    <property type="entry name" value="WH-like_DNA-bd_sf"/>
</dbReference>
<dbReference type="STRING" id="1221500.ABE65_006025"/>
<dbReference type="GO" id="GO:0016987">
    <property type="term" value="F:sigma factor activity"/>
    <property type="evidence" value="ECO:0007669"/>
    <property type="project" value="UniProtKB-KW"/>
</dbReference>
<dbReference type="EMBL" id="CP015378">
    <property type="protein sequence ID" value="ANC76384.1"/>
    <property type="molecule type" value="Genomic_DNA"/>
</dbReference>
<evidence type="ECO:0000259" key="6">
    <source>
        <dbReference type="Pfam" id="PF08281"/>
    </source>
</evidence>